<dbReference type="AlphaFoldDB" id="A0A165C1L8"/>
<dbReference type="Proteomes" id="UP000077266">
    <property type="component" value="Unassembled WGS sequence"/>
</dbReference>
<feature type="compositionally biased region" description="Pro residues" evidence="1">
    <location>
        <begin position="14"/>
        <end position="27"/>
    </location>
</feature>
<keyword evidence="3" id="KW-1185">Reference proteome</keyword>
<feature type="compositionally biased region" description="Basic and acidic residues" evidence="1">
    <location>
        <begin position="56"/>
        <end position="65"/>
    </location>
</feature>
<evidence type="ECO:0000313" key="2">
    <source>
        <dbReference type="EMBL" id="KZV81650.1"/>
    </source>
</evidence>
<reference evidence="2 3" key="1">
    <citation type="journal article" date="2016" name="Mol. Biol. Evol.">
        <title>Comparative Genomics of Early-Diverging Mushroom-Forming Fungi Provides Insights into the Origins of Lignocellulose Decay Capabilities.</title>
        <authorList>
            <person name="Nagy L.G."/>
            <person name="Riley R."/>
            <person name="Tritt A."/>
            <person name="Adam C."/>
            <person name="Daum C."/>
            <person name="Floudas D."/>
            <person name="Sun H."/>
            <person name="Yadav J.S."/>
            <person name="Pangilinan J."/>
            <person name="Larsson K.H."/>
            <person name="Matsuura K."/>
            <person name="Barry K."/>
            <person name="Labutti K."/>
            <person name="Kuo R."/>
            <person name="Ohm R.A."/>
            <person name="Bhattacharya S.S."/>
            <person name="Shirouzu T."/>
            <person name="Yoshinaga Y."/>
            <person name="Martin F.M."/>
            <person name="Grigoriev I.V."/>
            <person name="Hibbett D.S."/>
        </authorList>
    </citation>
    <scope>NUCLEOTIDE SEQUENCE [LARGE SCALE GENOMIC DNA]</scope>
    <source>
        <strain evidence="2 3">HHB12029</strain>
    </source>
</reference>
<feature type="region of interest" description="Disordered" evidence="1">
    <location>
        <begin position="1"/>
        <end position="81"/>
    </location>
</feature>
<feature type="region of interest" description="Disordered" evidence="1">
    <location>
        <begin position="108"/>
        <end position="155"/>
    </location>
</feature>
<dbReference type="InParanoid" id="A0A165C1L8"/>
<proteinExistence type="predicted"/>
<feature type="compositionally biased region" description="Polar residues" evidence="1">
    <location>
        <begin position="1"/>
        <end position="11"/>
    </location>
</feature>
<evidence type="ECO:0000256" key="1">
    <source>
        <dbReference type="SAM" id="MobiDB-lite"/>
    </source>
</evidence>
<evidence type="ECO:0000313" key="3">
    <source>
        <dbReference type="Proteomes" id="UP000077266"/>
    </source>
</evidence>
<sequence>MSSPLASTSAKPDTSPPIAPPSLPPRAPATSTRIIEPDTEPTPSMATGTDSMVSSMEHEYANDKPSHRRTASASSGRGVGERIRGSFGVVHGAGEILRGSVQNAIDSFGDSVAGRPRDSLPGRAPAGDVTRRGTEEFQNGLDKLRGVPPRHPPSA</sequence>
<gene>
    <name evidence="2" type="ORF">EXIGLDRAFT_730811</name>
</gene>
<accession>A0A165C1L8</accession>
<dbReference type="OrthoDB" id="2590867at2759"/>
<feature type="compositionally biased region" description="Polar residues" evidence="1">
    <location>
        <begin position="41"/>
        <end position="54"/>
    </location>
</feature>
<dbReference type="EMBL" id="KV426377">
    <property type="protein sequence ID" value="KZV81650.1"/>
    <property type="molecule type" value="Genomic_DNA"/>
</dbReference>
<organism evidence="2 3">
    <name type="scientific">Exidia glandulosa HHB12029</name>
    <dbReference type="NCBI Taxonomy" id="1314781"/>
    <lineage>
        <taxon>Eukaryota</taxon>
        <taxon>Fungi</taxon>
        <taxon>Dikarya</taxon>
        <taxon>Basidiomycota</taxon>
        <taxon>Agaricomycotina</taxon>
        <taxon>Agaricomycetes</taxon>
        <taxon>Auriculariales</taxon>
        <taxon>Exidiaceae</taxon>
        <taxon>Exidia</taxon>
    </lineage>
</organism>
<protein>
    <submittedName>
        <fullName evidence="2">Uncharacterized protein</fullName>
    </submittedName>
</protein>
<name>A0A165C1L8_EXIGL</name>